<feature type="domain" description="Flavin reductase like" evidence="5">
    <location>
        <begin position="22"/>
        <end position="178"/>
    </location>
</feature>
<keyword evidence="3" id="KW-0288">FMN</keyword>
<evidence type="ECO:0000313" key="6">
    <source>
        <dbReference type="EMBL" id="SEI00848.1"/>
    </source>
</evidence>
<keyword evidence="7" id="KW-1185">Reference proteome</keyword>
<comment type="cofactor">
    <cofactor evidence="1">
        <name>FMN</name>
        <dbReference type="ChEBI" id="CHEBI:58210"/>
    </cofactor>
</comment>
<reference evidence="6 7" key="1">
    <citation type="submission" date="2016-10" db="EMBL/GenBank/DDBJ databases">
        <authorList>
            <person name="de Groot N.N."/>
        </authorList>
    </citation>
    <scope>NUCLEOTIDE SEQUENCE [LARGE SCALE GENOMIC DNA]</scope>
    <source>
        <strain evidence="6 7">CGMCC 1.10825</strain>
    </source>
</reference>
<dbReference type="OrthoDB" id="9794638at2"/>
<proteinExistence type="inferred from homology"/>
<name>A0A1H6MNE1_9FLAO</name>
<dbReference type="EMBL" id="FNXE01000056">
    <property type="protein sequence ID" value="SEI00848.1"/>
    <property type="molecule type" value="Genomic_DNA"/>
</dbReference>
<comment type="similarity">
    <text evidence="4">Belongs to the flavoredoxin family.</text>
</comment>
<dbReference type="SUPFAM" id="SSF50475">
    <property type="entry name" value="FMN-binding split barrel"/>
    <property type="match status" value="1"/>
</dbReference>
<gene>
    <name evidence="6" type="ORF">SAMN02927937_02700</name>
</gene>
<dbReference type="PANTHER" id="PTHR33798">
    <property type="entry name" value="FLAVOPROTEIN OXYGENASE"/>
    <property type="match status" value="1"/>
</dbReference>
<protein>
    <submittedName>
        <fullName evidence="6">NADH-FMN oxidoreductase RutF, flavin reductase (DIM6/NTAB) family</fullName>
    </submittedName>
</protein>
<sequence length="292" mass="32113">MLSIDPKELTAVQTQAYLQGAVGPRPIAFASTVDENGNPNLSPFSFFNLFSSNPPILVFSPARRVRNNTIKHTLLNCEATKEVVVNIANYNMVQQLSLASTEYGDGIDEFIKSGFTKLPSDMVKPFRVAESPVQLECKVNEIIALGDQGGAGNLIICEVVKIHISETVLDEKGGIDQHKIDLIARMGGNWYTRATPGMFEVEKPLTTLGIGVDAIPEEVKKSGIFVGNDLGILGNVEQLPTDPEIGQFLEDQNDIKNWKNENNNELIYKKAKLFLENHDVLSAWKAILAAKM</sequence>
<dbReference type="RefSeq" id="WP_091102286.1">
    <property type="nucleotide sequence ID" value="NZ_FNXE01000056.1"/>
</dbReference>
<dbReference type="AlphaFoldDB" id="A0A1H6MNE1"/>
<accession>A0A1H6MNE1</accession>
<dbReference type="Proteomes" id="UP000199634">
    <property type="component" value="Unassembled WGS sequence"/>
</dbReference>
<dbReference type="InterPro" id="IPR002563">
    <property type="entry name" value="Flavin_Rdtase-like_dom"/>
</dbReference>
<dbReference type="GO" id="GO:0016646">
    <property type="term" value="F:oxidoreductase activity, acting on the CH-NH group of donors, NAD or NADP as acceptor"/>
    <property type="evidence" value="ECO:0007669"/>
    <property type="project" value="UniProtKB-ARBA"/>
</dbReference>
<evidence type="ECO:0000256" key="4">
    <source>
        <dbReference type="ARBA" id="ARBA00038054"/>
    </source>
</evidence>
<dbReference type="SMART" id="SM00903">
    <property type="entry name" value="Flavin_Reduct"/>
    <property type="match status" value="1"/>
</dbReference>
<dbReference type="GO" id="GO:0010181">
    <property type="term" value="F:FMN binding"/>
    <property type="evidence" value="ECO:0007669"/>
    <property type="project" value="InterPro"/>
</dbReference>
<evidence type="ECO:0000313" key="7">
    <source>
        <dbReference type="Proteomes" id="UP000199634"/>
    </source>
</evidence>
<keyword evidence="2" id="KW-0285">Flavoprotein</keyword>
<dbReference type="InterPro" id="IPR012349">
    <property type="entry name" value="Split_barrel_FMN-bd"/>
</dbReference>
<organism evidence="6 7">
    <name type="scientific">Paenimyroides marinum</name>
    <dbReference type="NCBI Taxonomy" id="1159016"/>
    <lineage>
        <taxon>Bacteria</taxon>
        <taxon>Pseudomonadati</taxon>
        <taxon>Bacteroidota</taxon>
        <taxon>Flavobacteriia</taxon>
        <taxon>Flavobacteriales</taxon>
        <taxon>Flavobacteriaceae</taxon>
        <taxon>Paenimyroides</taxon>
    </lineage>
</organism>
<dbReference type="Pfam" id="PF01613">
    <property type="entry name" value="Flavin_Reduct"/>
    <property type="match status" value="1"/>
</dbReference>
<dbReference type="STRING" id="1159016.SAMN02927937_02700"/>
<evidence type="ECO:0000256" key="1">
    <source>
        <dbReference type="ARBA" id="ARBA00001917"/>
    </source>
</evidence>
<evidence type="ECO:0000256" key="3">
    <source>
        <dbReference type="ARBA" id="ARBA00022643"/>
    </source>
</evidence>
<dbReference type="PANTHER" id="PTHR33798:SF5">
    <property type="entry name" value="FLAVIN REDUCTASE LIKE DOMAIN-CONTAINING PROTEIN"/>
    <property type="match status" value="1"/>
</dbReference>
<dbReference type="Gene3D" id="2.30.110.10">
    <property type="entry name" value="Electron Transport, Fmn-binding Protein, Chain A"/>
    <property type="match status" value="1"/>
</dbReference>
<evidence type="ECO:0000256" key="2">
    <source>
        <dbReference type="ARBA" id="ARBA00022630"/>
    </source>
</evidence>
<evidence type="ECO:0000259" key="5">
    <source>
        <dbReference type="SMART" id="SM00903"/>
    </source>
</evidence>